<evidence type="ECO:0000256" key="6">
    <source>
        <dbReference type="ARBA" id="ARBA00022833"/>
    </source>
</evidence>
<dbReference type="EMBL" id="DXBX01000061">
    <property type="protein sequence ID" value="HIZ33423.1"/>
    <property type="molecule type" value="Genomic_DNA"/>
</dbReference>
<dbReference type="GO" id="GO:0046872">
    <property type="term" value="F:metal ion binding"/>
    <property type="evidence" value="ECO:0007669"/>
    <property type="project" value="UniProtKB-KW"/>
</dbReference>
<dbReference type="InterPro" id="IPR001431">
    <property type="entry name" value="Pept_M16_Zn_BS"/>
</dbReference>
<dbReference type="Gene3D" id="3.30.830.10">
    <property type="entry name" value="Metalloenzyme, LuxS/M16 peptidase-like"/>
    <property type="match status" value="4"/>
</dbReference>
<dbReference type="InterPro" id="IPR011249">
    <property type="entry name" value="Metalloenz_LuxS/M16"/>
</dbReference>
<dbReference type="Pfam" id="PF05193">
    <property type="entry name" value="Peptidase_M16_C"/>
    <property type="match status" value="2"/>
</dbReference>
<keyword evidence="7" id="KW-0482">Metalloprotease</keyword>
<evidence type="ECO:0000256" key="7">
    <source>
        <dbReference type="ARBA" id="ARBA00023049"/>
    </source>
</evidence>
<dbReference type="SUPFAM" id="SSF63411">
    <property type="entry name" value="LuxS/MPP-like metallohydrolase"/>
    <property type="match status" value="4"/>
</dbReference>
<keyword evidence="9" id="KW-0732">Signal</keyword>
<comment type="cofactor">
    <cofactor evidence="1">
        <name>Zn(2+)</name>
        <dbReference type="ChEBI" id="CHEBI:29105"/>
    </cofactor>
</comment>
<sequence length="946" mass="106344">MKKLTRTLWLMALILCLGLQQAAAQMQLPPLPVDQNVRIGKLDNGLTYYIRHNEKPENRVEFYIAQKVGSILEEPEQRGLAHFLEHMAFNGTKNFPGDERGLGIVQWCESKGIKFGTNLNAYTAVDETVYNIENVPSTDDAIVDSCLLILHDWSNAILLADKEIDKERGVIREEWRSRNVGMLRLYTEAQPVLYPDSKYSDCMPIGSIDVINNFPYQAIRDYYAKWYRPDLQGIIVVGDIDVDQMEQKIKTLFADIKMPENPAERIWYPVPDNEEPIVYIGKDKEIDTPMVDIYFKHDATPDSIKGSMLYLAQDYMMSAIARMLNERLSELAQSANPPFNMAGCSPDADFFLSGTMKSFNITAYTKDDGLSNAMKVLLQEVERVRRHGFTESEYARARANILQQLESSYNEREKTNNMAYVNQCLQHFLHAEPMPGIEYEYATLNQLAPNIPVQAINQVAQQLITANNQAVFIAAPDKEGVVIPTKEEVIADLKAMPTLQVEAYVDKVSNEPLIKEAPQGGKIVSQKDNALFGTTELTLSNGIKVYVKKTDFKADEIRMHGFSLGGRSLFDAADKLNFSTMNGVVDAGGAGNFSNVELTKLLAGKKVSVTATVNSTQENVSGNCSPKDFETMMQLTYLYITQPRKDEEAFASFKNRLKAQLESAEANPLMAWQDTLSYELQGHNERYLNLKAAMVDQMDYDRILELYKQAFADCGDFTFIFVGNAELDSIKPYIETYLGALPGKNAKQAYNKDNLLTIAKGTKDVVFGKEQQTPMASVAMIVNGDVTYNLRNFVLLSVLNQALDMVYTEEIREKEGGTYGVSTFGQLGSEQQNAILQIVYQTDPAKFEHLNGIISTLLDKMAKEGPSAEQMQKIKEYMLKKHADNQKENSYWMDNIKEVLYTGVDMTKDYEALINGLTAQDVAKFAADLLKQGNKLTVVMTVPETK</sequence>
<feature type="domain" description="Peptidase M16 C-terminal" evidence="11">
    <location>
        <begin position="698"/>
        <end position="876"/>
    </location>
</feature>
<dbReference type="InterPro" id="IPR007863">
    <property type="entry name" value="Peptidase_M16_C"/>
</dbReference>
<dbReference type="AlphaFoldDB" id="A0A9D2E9Q4"/>
<comment type="similarity">
    <text evidence="2 8">Belongs to the peptidase M16 family.</text>
</comment>
<dbReference type="PANTHER" id="PTHR43690:SF34">
    <property type="entry name" value="ZINC PROTEASE PQQL-LIKE"/>
    <property type="match status" value="1"/>
</dbReference>
<feature type="chain" id="PRO_5038432695" evidence="9">
    <location>
        <begin position="23"/>
        <end position="946"/>
    </location>
</feature>
<dbReference type="InterPro" id="IPR011765">
    <property type="entry name" value="Pept_M16_N"/>
</dbReference>
<dbReference type="InterPro" id="IPR050626">
    <property type="entry name" value="Peptidase_M16"/>
</dbReference>
<dbReference type="Proteomes" id="UP000824028">
    <property type="component" value="Unassembled WGS sequence"/>
</dbReference>
<evidence type="ECO:0000256" key="3">
    <source>
        <dbReference type="ARBA" id="ARBA00022670"/>
    </source>
</evidence>
<evidence type="ECO:0000259" key="10">
    <source>
        <dbReference type="Pfam" id="PF00675"/>
    </source>
</evidence>
<accession>A0A9D2E9Q4</accession>
<organism evidence="12 13">
    <name type="scientific">Candidatus Bacteroides merdigallinarum</name>
    <dbReference type="NCBI Taxonomy" id="2838473"/>
    <lineage>
        <taxon>Bacteria</taxon>
        <taxon>Pseudomonadati</taxon>
        <taxon>Bacteroidota</taxon>
        <taxon>Bacteroidia</taxon>
        <taxon>Bacteroidales</taxon>
        <taxon>Bacteroidaceae</taxon>
        <taxon>Bacteroides</taxon>
    </lineage>
</organism>
<keyword evidence="5" id="KW-0378">Hydrolase</keyword>
<gene>
    <name evidence="12" type="ORF">H9814_07805</name>
</gene>
<name>A0A9D2E9Q4_9BACE</name>
<dbReference type="PROSITE" id="PS00143">
    <property type="entry name" value="INSULINASE"/>
    <property type="match status" value="1"/>
</dbReference>
<keyword evidence="3" id="KW-0645">Protease</keyword>
<dbReference type="PANTHER" id="PTHR43690">
    <property type="entry name" value="NARDILYSIN"/>
    <property type="match status" value="1"/>
</dbReference>
<evidence type="ECO:0000259" key="11">
    <source>
        <dbReference type="Pfam" id="PF05193"/>
    </source>
</evidence>
<keyword evidence="6" id="KW-0862">Zinc</keyword>
<reference evidence="12" key="2">
    <citation type="submission" date="2021-04" db="EMBL/GenBank/DDBJ databases">
        <authorList>
            <person name="Gilroy R."/>
        </authorList>
    </citation>
    <scope>NUCLEOTIDE SEQUENCE</scope>
    <source>
        <strain evidence="12">ChiHjej9B8-1298</strain>
    </source>
</reference>
<dbReference type="Pfam" id="PF00675">
    <property type="entry name" value="Peptidase_M16"/>
    <property type="match status" value="1"/>
</dbReference>
<feature type="domain" description="Peptidase M16 C-terminal" evidence="11">
    <location>
        <begin position="214"/>
        <end position="400"/>
    </location>
</feature>
<feature type="domain" description="Peptidase M16 N-terminal" evidence="10">
    <location>
        <begin position="55"/>
        <end position="175"/>
    </location>
</feature>
<evidence type="ECO:0000256" key="5">
    <source>
        <dbReference type="ARBA" id="ARBA00022801"/>
    </source>
</evidence>
<evidence type="ECO:0000256" key="9">
    <source>
        <dbReference type="SAM" id="SignalP"/>
    </source>
</evidence>
<feature type="signal peptide" evidence="9">
    <location>
        <begin position="1"/>
        <end position="22"/>
    </location>
</feature>
<evidence type="ECO:0000256" key="1">
    <source>
        <dbReference type="ARBA" id="ARBA00001947"/>
    </source>
</evidence>
<dbReference type="GO" id="GO:0004222">
    <property type="term" value="F:metalloendopeptidase activity"/>
    <property type="evidence" value="ECO:0007669"/>
    <property type="project" value="InterPro"/>
</dbReference>
<evidence type="ECO:0000256" key="8">
    <source>
        <dbReference type="RuleBase" id="RU004447"/>
    </source>
</evidence>
<keyword evidence="4" id="KW-0479">Metal-binding</keyword>
<evidence type="ECO:0000256" key="4">
    <source>
        <dbReference type="ARBA" id="ARBA00022723"/>
    </source>
</evidence>
<evidence type="ECO:0000313" key="12">
    <source>
        <dbReference type="EMBL" id="HIZ33423.1"/>
    </source>
</evidence>
<proteinExistence type="inferred from homology"/>
<comment type="caution">
    <text evidence="12">The sequence shown here is derived from an EMBL/GenBank/DDBJ whole genome shotgun (WGS) entry which is preliminary data.</text>
</comment>
<evidence type="ECO:0000256" key="2">
    <source>
        <dbReference type="ARBA" id="ARBA00007261"/>
    </source>
</evidence>
<reference evidence="12" key="1">
    <citation type="journal article" date="2021" name="PeerJ">
        <title>Extensive microbial diversity within the chicken gut microbiome revealed by metagenomics and culture.</title>
        <authorList>
            <person name="Gilroy R."/>
            <person name="Ravi A."/>
            <person name="Getino M."/>
            <person name="Pursley I."/>
            <person name="Horton D.L."/>
            <person name="Alikhan N.F."/>
            <person name="Baker D."/>
            <person name="Gharbi K."/>
            <person name="Hall N."/>
            <person name="Watson M."/>
            <person name="Adriaenssens E.M."/>
            <person name="Foster-Nyarko E."/>
            <person name="Jarju S."/>
            <person name="Secka A."/>
            <person name="Antonio M."/>
            <person name="Oren A."/>
            <person name="Chaudhuri R.R."/>
            <person name="La Ragione R."/>
            <person name="Hildebrand F."/>
            <person name="Pallen M.J."/>
        </authorList>
    </citation>
    <scope>NUCLEOTIDE SEQUENCE</scope>
    <source>
        <strain evidence="12">ChiHjej9B8-1298</strain>
    </source>
</reference>
<dbReference type="GO" id="GO:0006508">
    <property type="term" value="P:proteolysis"/>
    <property type="evidence" value="ECO:0007669"/>
    <property type="project" value="UniProtKB-KW"/>
</dbReference>
<evidence type="ECO:0000313" key="13">
    <source>
        <dbReference type="Proteomes" id="UP000824028"/>
    </source>
</evidence>
<protein>
    <submittedName>
        <fullName evidence="12">Insulinase family protein</fullName>
    </submittedName>
</protein>